<keyword evidence="14 16" id="KW-0413">Isomerase</keyword>
<dbReference type="Gene3D" id="3.10.50.40">
    <property type="match status" value="1"/>
</dbReference>
<dbReference type="Pfam" id="PF13145">
    <property type="entry name" value="Rotamase_2"/>
    <property type="match status" value="1"/>
</dbReference>
<evidence type="ECO:0000256" key="6">
    <source>
        <dbReference type="ARBA" id="ARBA00022989"/>
    </source>
</evidence>
<keyword evidence="5" id="KW-0812">Transmembrane</keyword>
<feature type="domain" description="PpiC" evidence="15">
    <location>
        <begin position="267"/>
        <end position="354"/>
    </location>
</feature>
<dbReference type="GO" id="GO:0003755">
    <property type="term" value="F:peptidyl-prolyl cis-trans isomerase activity"/>
    <property type="evidence" value="ECO:0007669"/>
    <property type="project" value="UniProtKB-KW"/>
</dbReference>
<dbReference type="InterPro" id="IPR000297">
    <property type="entry name" value="PPIase_PpiC"/>
</dbReference>
<keyword evidence="8" id="KW-0143">Chaperone</keyword>
<keyword evidence="4" id="KW-0997">Cell inner membrane</keyword>
<gene>
    <name evidence="16" type="ORF">FQ775_19930</name>
</gene>
<keyword evidence="17" id="KW-1185">Reference proteome</keyword>
<proteinExistence type="inferred from homology"/>
<evidence type="ECO:0000256" key="4">
    <source>
        <dbReference type="ARBA" id="ARBA00022519"/>
    </source>
</evidence>
<dbReference type="SUPFAM" id="SSF54534">
    <property type="entry name" value="FKBP-like"/>
    <property type="match status" value="1"/>
</dbReference>
<dbReference type="OrthoDB" id="9768393at2"/>
<evidence type="ECO:0000313" key="16">
    <source>
        <dbReference type="EMBL" id="QDZ02456.1"/>
    </source>
</evidence>
<dbReference type="AlphaFoldDB" id="A0A5B8L3D7"/>
<dbReference type="SUPFAM" id="SSF109998">
    <property type="entry name" value="Triger factor/SurA peptide-binding domain-like"/>
    <property type="match status" value="1"/>
</dbReference>
<evidence type="ECO:0000256" key="3">
    <source>
        <dbReference type="ARBA" id="ARBA00022475"/>
    </source>
</evidence>
<dbReference type="InterPro" id="IPR027304">
    <property type="entry name" value="Trigger_fact/SurA_dom_sf"/>
</dbReference>
<keyword evidence="14" id="KW-0697">Rotamase</keyword>
<evidence type="ECO:0000256" key="14">
    <source>
        <dbReference type="PROSITE-ProRule" id="PRU00278"/>
    </source>
</evidence>
<evidence type="ECO:0000259" key="15">
    <source>
        <dbReference type="PROSITE" id="PS50198"/>
    </source>
</evidence>
<evidence type="ECO:0000256" key="8">
    <source>
        <dbReference type="ARBA" id="ARBA00023186"/>
    </source>
</evidence>
<name>A0A5B8L3D7_9HYPH</name>
<evidence type="ECO:0000256" key="11">
    <source>
        <dbReference type="ARBA" id="ARBA00038408"/>
    </source>
</evidence>
<evidence type="ECO:0000256" key="13">
    <source>
        <dbReference type="ARBA" id="ARBA00042775"/>
    </source>
</evidence>
<reference evidence="16" key="1">
    <citation type="submission" date="2020-04" db="EMBL/GenBank/DDBJ databases">
        <title>Nitratireductor sp. nov. isolated from mangrove soil.</title>
        <authorList>
            <person name="Ye Y."/>
        </authorList>
    </citation>
    <scope>NUCLEOTIDE SEQUENCE</scope>
    <source>
        <strain evidence="16">SY7</strain>
    </source>
</reference>
<dbReference type="InterPro" id="IPR052029">
    <property type="entry name" value="PpiD_chaperone"/>
</dbReference>
<protein>
    <recommendedName>
        <fullName evidence="2">Parvulin-like PPIase</fullName>
    </recommendedName>
    <alternativeName>
        <fullName evidence="9">Peptidyl-prolyl cis-trans isomerase plp</fullName>
    </alternativeName>
    <alternativeName>
        <fullName evidence="12">Periplasmic chaperone PpiD</fullName>
    </alternativeName>
    <alternativeName>
        <fullName evidence="13">Periplasmic folding chaperone</fullName>
    </alternativeName>
    <alternativeName>
        <fullName evidence="10">Rotamase plp</fullName>
    </alternativeName>
</protein>
<evidence type="ECO:0000256" key="7">
    <source>
        <dbReference type="ARBA" id="ARBA00023136"/>
    </source>
</evidence>
<dbReference type="EMBL" id="CP042301">
    <property type="protein sequence ID" value="QDZ02456.1"/>
    <property type="molecule type" value="Genomic_DNA"/>
</dbReference>
<dbReference type="RefSeq" id="WP_146301093.1">
    <property type="nucleotide sequence ID" value="NZ_CP042301.2"/>
</dbReference>
<dbReference type="GO" id="GO:0005886">
    <property type="term" value="C:plasma membrane"/>
    <property type="evidence" value="ECO:0007669"/>
    <property type="project" value="UniProtKB-SubCell"/>
</dbReference>
<keyword evidence="3" id="KW-1003">Cell membrane</keyword>
<evidence type="ECO:0000256" key="9">
    <source>
        <dbReference type="ARBA" id="ARBA00030642"/>
    </source>
</evidence>
<organism evidence="16 17">
    <name type="scientific">Nitratireductor mangrovi</name>
    <dbReference type="NCBI Taxonomy" id="2599600"/>
    <lineage>
        <taxon>Bacteria</taxon>
        <taxon>Pseudomonadati</taxon>
        <taxon>Pseudomonadota</taxon>
        <taxon>Alphaproteobacteria</taxon>
        <taxon>Hyphomicrobiales</taxon>
        <taxon>Phyllobacteriaceae</taxon>
        <taxon>Nitratireductor</taxon>
    </lineage>
</organism>
<comment type="subcellular location">
    <subcellularLocation>
        <location evidence="1">Cell inner membrane</location>
        <topology evidence="1">Single-pass type II membrane protein</topology>
        <orientation evidence="1">Periplasmic side</orientation>
    </subcellularLocation>
</comment>
<dbReference type="InterPro" id="IPR046357">
    <property type="entry name" value="PPIase_dom_sf"/>
</dbReference>
<keyword evidence="6" id="KW-1133">Transmembrane helix</keyword>
<dbReference type="PANTHER" id="PTHR47529">
    <property type="entry name" value="PEPTIDYL-PROLYL CIS-TRANS ISOMERASE D"/>
    <property type="match status" value="1"/>
</dbReference>
<evidence type="ECO:0000256" key="2">
    <source>
        <dbReference type="ARBA" id="ARBA00018370"/>
    </source>
</evidence>
<sequence>MLNSLRSAAGTWVAKLLLLLLVLSFAVWGISGQIANGIGGNTVISAGETTVSALDYRLAYDRQISVLSQRFGQRITREQAIALGVDGQVLTQLVAGAVLDEQARKMGLGVSKDRLAALTSEDPAFHGPDGSFDRQQFEFVLRQIGMRPEDYLRNREQVAIRQQIVEAVSDGMAIPDTFLHAVALYQGEDRTVDFLVLPPALVEPIEPPSEEALKAWFDDNKVRYDAPEYRTISYVKLEPTDIADPRAISDAQVREDYEANIDDYTTAERRAIEQLVFANRDAAQIALDRIRGGATFEETVAAEGKTMSDVELGTLAKSAVPDDAVADAAFSLARNEISGIVDGAFGPVILRVTEITPETVKPLEEVAEEIRMELALNEAGAVLFDVHDSYEDARASGATMQEAAEKLGLKVVTVEAVDRTGQTPDGTILKDLPESKELLRQSFETEAGVENPPISIGASGFVFYEVDKVTPGRERSLEEVREEVMADWTEAERDTRLSAKAEELRKRVEDGASLDDVAAELELEKQTKRGVRRGADDADLGRAGVAAVYGVAPQGTGTTATPTGDGQIVFKVTEAFEPAGASAESIAPENQQAFRSGLADDLLDQLVGKLRNEYEVTINEAAIRQALSF</sequence>
<evidence type="ECO:0000256" key="1">
    <source>
        <dbReference type="ARBA" id="ARBA00004382"/>
    </source>
</evidence>
<dbReference type="KEGG" id="niy:FQ775_19930"/>
<evidence type="ECO:0000256" key="5">
    <source>
        <dbReference type="ARBA" id="ARBA00022692"/>
    </source>
</evidence>
<dbReference type="Proteomes" id="UP000321389">
    <property type="component" value="Chromosome"/>
</dbReference>
<evidence type="ECO:0000313" key="17">
    <source>
        <dbReference type="Proteomes" id="UP000321389"/>
    </source>
</evidence>
<accession>A0A5B8L3D7</accession>
<evidence type="ECO:0000256" key="12">
    <source>
        <dbReference type="ARBA" id="ARBA00040743"/>
    </source>
</evidence>
<evidence type="ECO:0000256" key="10">
    <source>
        <dbReference type="ARBA" id="ARBA00031484"/>
    </source>
</evidence>
<comment type="similarity">
    <text evidence="11">Belongs to the PpiD chaperone family.</text>
</comment>
<dbReference type="PANTHER" id="PTHR47529:SF1">
    <property type="entry name" value="PERIPLASMIC CHAPERONE PPID"/>
    <property type="match status" value="1"/>
</dbReference>
<dbReference type="Pfam" id="PF13624">
    <property type="entry name" value="SurA_N_3"/>
    <property type="match status" value="1"/>
</dbReference>
<keyword evidence="7" id="KW-0472">Membrane</keyword>
<dbReference type="PROSITE" id="PS50198">
    <property type="entry name" value="PPIC_PPIASE_2"/>
    <property type="match status" value="1"/>
</dbReference>